<protein>
    <submittedName>
        <fullName evidence="1">Uncharacterized protein</fullName>
    </submittedName>
</protein>
<proteinExistence type="predicted"/>
<sequence>GHSGGWHWQEGTREGGTARRALWRGAHTAHVLFDGEGRRDGLRMAHMGVGTRESSTAKAELRDDGEDSCLSLRLSLDTDGEGREGRGRQVGELERGGHRMKGIEVGTRIEICWPGQAQFGQRAWSPGVAGPVETSFVLTEYGDDDLQGGEAVYLGSEPREVGPDAAHWAMIDGRSAMMADASDVDREEERGQLLACWWGQRLGWPEMQTFDTG</sequence>
<feature type="non-terminal residue" evidence="1">
    <location>
        <position position="1"/>
    </location>
</feature>
<name>A0AAE0L120_9CHLO</name>
<dbReference type="AlphaFoldDB" id="A0AAE0L120"/>
<comment type="caution">
    <text evidence="1">The sequence shown here is derived from an EMBL/GenBank/DDBJ whole genome shotgun (WGS) entry which is preliminary data.</text>
</comment>
<dbReference type="EMBL" id="LGRX02012085">
    <property type="protein sequence ID" value="KAK3267977.1"/>
    <property type="molecule type" value="Genomic_DNA"/>
</dbReference>
<keyword evidence="2" id="KW-1185">Reference proteome</keyword>
<reference evidence="1 2" key="1">
    <citation type="journal article" date="2015" name="Genome Biol. Evol.">
        <title>Comparative Genomics of a Bacterivorous Green Alga Reveals Evolutionary Causalities and Consequences of Phago-Mixotrophic Mode of Nutrition.</title>
        <authorList>
            <person name="Burns J.A."/>
            <person name="Paasch A."/>
            <person name="Narechania A."/>
            <person name="Kim E."/>
        </authorList>
    </citation>
    <scope>NUCLEOTIDE SEQUENCE [LARGE SCALE GENOMIC DNA]</scope>
    <source>
        <strain evidence="1 2">PLY_AMNH</strain>
    </source>
</reference>
<accession>A0AAE0L120</accession>
<dbReference type="Proteomes" id="UP001190700">
    <property type="component" value="Unassembled WGS sequence"/>
</dbReference>
<gene>
    <name evidence="1" type="ORF">CYMTET_23492</name>
</gene>
<evidence type="ECO:0000313" key="1">
    <source>
        <dbReference type="EMBL" id="KAK3267977.1"/>
    </source>
</evidence>
<evidence type="ECO:0000313" key="2">
    <source>
        <dbReference type="Proteomes" id="UP001190700"/>
    </source>
</evidence>
<organism evidence="1 2">
    <name type="scientific">Cymbomonas tetramitiformis</name>
    <dbReference type="NCBI Taxonomy" id="36881"/>
    <lineage>
        <taxon>Eukaryota</taxon>
        <taxon>Viridiplantae</taxon>
        <taxon>Chlorophyta</taxon>
        <taxon>Pyramimonadophyceae</taxon>
        <taxon>Pyramimonadales</taxon>
        <taxon>Pyramimonadaceae</taxon>
        <taxon>Cymbomonas</taxon>
    </lineage>
</organism>